<keyword evidence="5" id="KW-1185">Reference proteome</keyword>
<sequence length="218" mass="22108">MRLIDPVPVDRRPARLGLLLGGLALYGVSVAMMLRADLGQMPWGVLDQGFAGVLGVEVGTGSIMVGAVVLLLWVPLHRRPGLGTLCNVVLIGLAINATLVLLPAPEALGARVPLLLAGVLLNAVATCAYIGAGLGAGPRDGLTTGIAARGHSVRVVRTTIELVVLGGGWLLGGTVGVGTVLYAAAIGPLMHSMLPVFRLRDGSTATVTGPPISTVAPD</sequence>
<gene>
    <name evidence="3" type="ORF">FB380_004375</name>
    <name evidence="2" type="ORF">GCM10011589_41470</name>
</gene>
<dbReference type="Proteomes" id="UP000648663">
    <property type="component" value="Unassembled WGS sequence"/>
</dbReference>
<dbReference type="Proteomes" id="UP000552836">
    <property type="component" value="Unassembled WGS sequence"/>
</dbReference>
<evidence type="ECO:0000313" key="3">
    <source>
        <dbReference type="EMBL" id="NIH69877.1"/>
    </source>
</evidence>
<reference evidence="5" key="2">
    <citation type="journal article" date="2019" name="Int. J. Syst. Evol. Microbiol.">
        <title>The Global Catalogue of Microorganisms (GCM) 10K type strain sequencing project: providing services to taxonomists for standard genome sequencing and annotation.</title>
        <authorList>
            <consortium name="The Broad Institute Genomics Platform"/>
            <consortium name="The Broad Institute Genome Sequencing Center for Infectious Disease"/>
            <person name="Wu L."/>
            <person name="Ma J."/>
        </authorList>
    </citation>
    <scope>NUCLEOTIDE SEQUENCE [LARGE SCALE GENOMIC DNA]</scope>
    <source>
        <strain evidence="5">CGMCC 4.5581</strain>
    </source>
</reference>
<reference evidence="3 4" key="3">
    <citation type="submission" date="2020-02" db="EMBL/GenBank/DDBJ databases">
        <title>Sequencing the genomes of 1000 actinobacteria strains.</title>
        <authorList>
            <person name="Klenk H.-P."/>
        </authorList>
    </citation>
    <scope>NUCLEOTIDE SEQUENCE [LARGE SCALE GENOMIC DNA]</scope>
    <source>
        <strain evidence="3 4">DSM 45201</strain>
    </source>
</reference>
<reference evidence="2" key="1">
    <citation type="journal article" date="2014" name="Int. J. Syst. Evol. Microbiol.">
        <title>Complete genome of a new Firmicutes species belonging to the dominant human colonic microbiota ('Ruminococcus bicirculans') reveals two chromosomes and a selective capacity to utilize plant glucans.</title>
        <authorList>
            <consortium name="NISC Comparative Sequencing Program"/>
            <person name="Wegmann U."/>
            <person name="Louis P."/>
            <person name="Goesmann A."/>
            <person name="Henrissat B."/>
            <person name="Duncan S.H."/>
            <person name="Flint H.J."/>
        </authorList>
    </citation>
    <scope>NUCLEOTIDE SEQUENCE</scope>
    <source>
        <strain evidence="2">CGMCC 4.5581</strain>
    </source>
</reference>
<name>A0A846LR51_9ACTN</name>
<dbReference type="PANTHER" id="PTHR40078">
    <property type="entry name" value="INTEGRAL MEMBRANE PROTEIN-RELATED"/>
    <property type="match status" value="1"/>
</dbReference>
<protein>
    <submittedName>
        <fullName evidence="2 3">Membrane protein</fullName>
    </submittedName>
</protein>
<dbReference type="PANTHER" id="PTHR40078:SF1">
    <property type="entry name" value="INTEGRAL MEMBRANE PROTEIN"/>
    <property type="match status" value="1"/>
</dbReference>
<evidence type="ECO:0000313" key="5">
    <source>
        <dbReference type="Proteomes" id="UP000648663"/>
    </source>
</evidence>
<dbReference type="EMBL" id="JAAMPA010000003">
    <property type="protein sequence ID" value="NIH69877.1"/>
    <property type="molecule type" value="Genomic_DNA"/>
</dbReference>
<reference evidence="2" key="4">
    <citation type="submission" date="2024-05" db="EMBL/GenBank/DDBJ databases">
        <authorList>
            <person name="Sun Q."/>
            <person name="Zhou Y."/>
        </authorList>
    </citation>
    <scope>NUCLEOTIDE SEQUENCE</scope>
    <source>
        <strain evidence="2">CGMCC 4.5581</strain>
    </source>
</reference>
<dbReference type="RefSeq" id="WP_188959678.1">
    <property type="nucleotide sequence ID" value="NZ_BAABJU010000011.1"/>
</dbReference>
<keyword evidence="1" id="KW-1133">Transmembrane helix</keyword>
<feature type="transmembrane region" description="Helical" evidence="1">
    <location>
        <begin position="16"/>
        <end position="38"/>
    </location>
</feature>
<feature type="transmembrane region" description="Helical" evidence="1">
    <location>
        <begin position="169"/>
        <end position="190"/>
    </location>
</feature>
<organism evidence="3 4">
    <name type="scientific">Modestobacter marinus</name>
    <dbReference type="NCBI Taxonomy" id="477641"/>
    <lineage>
        <taxon>Bacteria</taxon>
        <taxon>Bacillati</taxon>
        <taxon>Actinomycetota</taxon>
        <taxon>Actinomycetes</taxon>
        <taxon>Geodermatophilales</taxon>
        <taxon>Geodermatophilaceae</taxon>
        <taxon>Modestobacter</taxon>
    </lineage>
</organism>
<evidence type="ECO:0000313" key="2">
    <source>
        <dbReference type="EMBL" id="GGL80875.1"/>
    </source>
</evidence>
<dbReference type="Pfam" id="PF19700">
    <property type="entry name" value="DUF6198"/>
    <property type="match status" value="1"/>
</dbReference>
<feature type="transmembrane region" description="Helical" evidence="1">
    <location>
        <begin position="114"/>
        <end position="132"/>
    </location>
</feature>
<keyword evidence="1" id="KW-0812">Transmembrane</keyword>
<dbReference type="InterPro" id="IPR038750">
    <property type="entry name" value="YczE/YyaS-like"/>
</dbReference>
<proteinExistence type="predicted"/>
<evidence type="ECO:0000256" key="1">
    <source>
        <dbReference type="SAM" id="Phobius"/>
    </source>
</evidence>
<feature type="transmembrane region" description="Helical" evidence="1">
    <location>
        <begin position="50"/>
        <end position="76"/>
    </location>
</feature>
<dbReference type="AlphaFoldDB" id="A0A846LR51"/>
<accession>A0A846LR51</accession>
<dbReference type="EMBL" id="BMMI01000009">
    <property type="protein sequence ID" value="GGL80875.1"/>
    <property type="molecule type" value="Genomic_DNA"/>
</dbReference>
<comment type="caution">
    <text evidence="3">The sequence shown here is derived from an EMBL/GenBank/DDBJ whole genome shotgun (WGS) entry which is preliminary data.</text>
</comment>
<feature type="transmembrane region" description="Helical" evidence="1">
    <location>
        <begin position="82"/>
        <end position="102"/>
    </location>
</feature>
<keyword evidence="1" id="KW-0472">Membrane</keyword>
<evidence type="ECO:0000313" key="4">
    <source>
        <dbReference type="Proteomes" id="UP000552836"/>
    </source>
</evidence>